<evidence type="ECO:0000256" key="8">
    <source>
        <dbReference type="ARBA" id="ARBA00023157"/>
    </source>
</evidence>
<evidence type="ECO:0000313" key="12">
    <source>
        <dbReference type="Proteomes" id="UP000002277"/>
    </source>
</evidence>
<dbReference type="InterPro" id="IPR050999">
    <property type="entry name" value="ADP-ribosyltransferase_ARG"/>
</dbReference>
<dbReference type="GeneTree" id="ENSGT01030000234601"/>
<organism evidence="11 12">
    <name type="scientific">Pan troglodytes</name>
    <name type="common">Chimpanzee</name>
    <dbReference type="NCBI Taxonomy" id="9598"/>
    <lineage>
        <taxon>Eukaryota</taxon>
        <taxon>Metazoa</taxon>
        <taxon>Chordata</taxon>
        <taxon>Craniata</taxon>
        <taxon>Vertebrata</taxon>
        <taxon>Euteleostomi</taxon>
        <taxon>Mammalia</taxon>
        <taxon>Eutheria</taxon>
        <taxon>Euarchontoglires</taxon>
        <taxon>Primates</taxon>
        <taxon>Haplorrhini</taxon>
        <taxon>Catarrhini</taxon>
        <taxon>Hominidae</taxon>
        <taxon>Pan</taxon>
    </lineage>
</organism>
<comment type="catalytic activity">
    <reaction evidence="9 10">
        <text>L-arginyl-[protein] + NAD(+) = N(omega)-(ADP-D-ribosyl)-L-arginyl-[protein] + nicotinamide + H(+)</text>
        <dbReference type="Rhea" id="RHEA:19149"/>
        <dbReference type="Rhea" id="RHEA-COMP:10532"/>
        <dbReference type="Rhea" id="RHEA-COMP:15087"/>
        <dbReference type="ChEBI" id="CHEBI:15378"/>
        <dbReference type="ChEBI" id="CHEBI:17154"/>
        <dbReference type="ChEBI" id="CHEBI:29965"/>
        <dbReference type="ChEBI" id="CHEBI:57540"/>
        <dbReference type="ChEBI" id="CHEBI:142554"/>
        <dbReference type="EC" id="2.4.2.31"/>
    </reaction>
</comment>
<dbReference type="EC" id="2.4.2.31" evidence="10"/>
<dbReference type="EMBL" id="AACZ04031287">
    <property type="status" value="NOT_ANNOTATED_CDS"/>
    <property type="molecule type" value="Genomic_DNA"/>
</dbReference>
<dbReference type="PROSITE" id="PS01291">
    <property type="entry name" value="ART"/>
    <property type="match status" value="1"/>
</dbReference>
<protein>
    <recommendedName>
        <fullName evidence="10">NAD(P)(+)--arginine ADP-ribosyltransferase</fullName>
        <ecNumber evidence="10">2.4.2.31</ecNumber>
    </recommendedName>
    <alternativeName>
        <fullName evidence="10">Mono(ADP-ribosyl)transferase</fullName>
    </alternativeName>
</protein>
<proteinExistence type="inferred from homology"/>
<keyword evidence="3 10" id="KW-0808">Transferase</keyword>
<keyword evidence="7 10" id="KW-0520">NAD</keyword>
<dbReference type="EMBL" id="AACZ04031286">
    <property type="status" value="NOT_ANNOTATED_CDS"/>
    <property type="molecule type" value="Genomic_DNA"/>
</dbReference>
<accession>A0A2J8QQ55</accession>
<keyword evidence="8" id="KW-1015">Disulfide bond</keyword>
<dbReference type="InParanoid" id="A0A2I3RND2"/>
<evidence type="ECO:0000313" key="13">
    <source>
        <dbReference type="VGNC" id="VGNC:4936"/>
    </source>
</evidence>
<reference evidence="11" key="3">
    <citation type="submission" date="2025-09" db="UniProtKB">
        <authorList>
            <consortium name="Ensembl"/>
        </authorList>
    </citation>
    <scope>IDENTIFICATION</scope>
</reference>
<dbReference type="Bgee" id="ENSPTRG00000004726">
    <property type="expression patterns" value="Expressed in bone marrow and 6 other cell types or tissues"/>
</dbReference>
<dbReference type="GO" id="GO:0016779">
    <property type="term" value="F:nucleotidyltransferase activity"/>
    <property type="evidence" value="ECO:0007669"/>
    <property type="project" value="UniProtKB-KW"/>
</dbReference>
<reference evidence="11 12" key="1">
    <citation type="journal article" date="2005" name="Nature">
        <title>Initial sequence of the chimpanzee genome and comparison with the human genome.</title>
        <authorList>
            <consortium name="Chimpanzee sequencing and analysis consortium"/>
        </authorList>
    </citation>
    <scope>NUCLEOTIDE SEQUENCE [LARGE SCALE GENOMIC DNA]</scope>
</reference>
<evidence type="ECO:0000256" key="4">
    <source>
        <dbReference type="ARBA" id="ARBA00022695"/>
    </source>
</evidence>
<dbReference type="Proteomes" id="UP000002277">
    <property type="component" value="Chromosome 12"/>
</dbReference>
<evidence type="ECO:0000256" key="1">
    <source>
        <dbReference type="ARBA" id="ARBA00009558"/>
    </source>
</evidence>
<evidence type="ECO:0000256" key="5">
    <source>
        <dbReference type="ARBA" id="ARBA00022729"/>
    </source>
</evidence>
<evidence type="ECO:0000313" key="11">
    <source>
        <dbReference type="Ensembl" id="ENSPTRP00000066209.1"/>
    </source>
</evidence>
<dbReference type="FunFam" id="3.90.176.10:FF:000001">
    <property type="entry name" value="NAD(P)(+)--arginine ADP-ribosyltransferase"/>
    <property type="match status" value="1"/>
</dbReference>
<evidence type="ECO:0000256" key="6">
    <source>
        <dbReference type="ARBA" id="ARBA00022857"/>
    </source>
</evidence>
<dbReference type="GO" id="GO:0003950">
    <property type="term" value="F:NAD+ poly-ADP-ribosyltransferase activity"/>
    <property type="evidence" value="ECO:0000318"/>
    <property type="project" value="GO_Central"/>
</dbReference>
<dbReference type="Gene3D" id="3.90.176.10">
    <property type="entry name" value="Toxin ADP-ribosyltransferase, Chain A, domain 1"/>
    <property type="match status" value="1"/>
</dbReference>
<dbReference type="AlphaFoldDB" id="A0A2I3RND2"/>
<accession>A0A2I3RND2</accession>
<keyword evidence="12" id="KW-1185">Reference proteome</keyword>
<keyword evidence="4" id="KW-0548">Nucleotidyltransferase</keyword>
<dbReference type="Ensembl" id="ENSPTRT00000083907.1">
    <property type="protein sequence ID" value="ENSPTRP00000066209.1"/>
    <property type="gene ID" value="ENSPTRG00000004726.6"/>
</dbReference>
<keyword evidence="5" id="KW-0732">Signal</keyword>
<dbReference type="SUPFAM" id="SSF56399">
    <property type="entry name" value="ADP-ribosylation"/>
    <property type="match status" value="1"/>
</dbReference>
<keyword evidence="6 10" id="KW-0521">NADP</keyword>
<reference evidence="11" key="2">
    <citation type="submission" date="2025-08" db="UniProtKB">
        <authorList>
            <consortium name="Ensembl"/>
        </authorList>
    </citation>
    <scope>IDENTIFICATION</scope>
</reference>
<dbReference type="EMBL" id="AACZ04031288">
    <property type="status" value="NOT_ANNOTATED_CDS"/>
    <property type="molecule type" value="Genomic_DNA"/>
</dbReference>
<dbReference type="GO" id="GO:0106274">
    <property type="term" value="F:NAD+-protein-arginine ADP-ribosyltransferase activity"/>
    <property type="evidence" value="ECO:0007669"/>
    <property type="project" value="UniProtKB-EC"/>
</dbReference>
<dbReference type="PANTHER" id="PTHR10339:SF1">
    <property type="entry name" value="ECTO-ADP-RIBOSYLTRANSFERASE 4"/>
    <property type="match status" value="1"/>
</dbReference>
<name>A0A2I3RND2_PANTR</name>
<evidence type="ECO:0000256" key="2">
    <source>
        <dbReference type="ARBA" id="ARBA00022676"/>
    </source>
</evidence>
<dbReference type="PROSITE" id="PS51996">
    <property type="entry name" value="TR_MART"/>
    <property type="match status" value="1"/>
</dbReference>
<keyword evidence="2 10" id="KW-0328">Glycosyltransferase</keyword>
<dbReference type="PRINTS" id="PR00970">
    <property type="entry name" value="RIBTRNSFRASE"/>
</dbReference>
<evidence type="ECO:0000256" key="9">
    <source>
        <dbReference type="ARBA" id="ARBA00047597"/>
    </source>
</evidence>
<dbReference type="InterPro" id="IPR000768">
    <property type="entry name" value="ART"/>
</dbReference>
<dbReference type="EMBL" id="AACZ04031285">
    <property type="status" value="NOT_ANNOTATED_CDS"/>
    <property type="molecule type" value="Genomic_DNA"/>
</dbReference>
<dbReference type="PANTHER" id="PTHR10339">
    <property type="entry name" value="ADP-RIBOSYLTRANSFERASE"/>
    <property type="match status" value="1"/>
</dbReference>
<evidence type="ECO:0000256" key="7">
    <source>
        <dbReference type="ARBA" id="ARBA00023027"/>
    </source>
</evidence>
<evidence type="ECO:0000256" key="10">
    <source>
        <dbReference type="RuleBase" id="RU361228"/>
    </source>
</evidence>
<dbReference type="VGNC" id="VGNC:4936">
    <property type="gene designation" value="ART4"/>
</dbReference>
<evidence type="ECO:0000256" key="3">
    <source>
        <dbReference type="ARBA" id="ARBA00022679"/>
    </source>
</evidence>
<comment type="similarity">
    <text evidence="1 10">Belongs to the Arg-specific ADP-ribosyltransferase family.</text>
</comment>
<sequence length="329" mass="37668">MKLQGQRRSTCDTSKWGPLINRCKKILLPTTVPPATMRIWLLGGPLPFLLLLSGLQRPTEGSEVAIKIDFDFAPGSFDDQYQGCSKQVMEKLTQGDYFTKDIEAQKNYFRMWQKAHLAWLNQGKVLPQNMTTTHAVAILFYTLNSNVHSDFTRAMASVARTPQQYERSFHFKYLHYYLTSAIQLLRKDSIMENGTLCYEVHYRMKDVHFNAYTGATIRFGQFLSTSLLKEEAQEFGNQTLFTIFTCLGAPVQYFSLKKEVLIPPYELFKVINMSYHPRGNWLQLRSTGNLSTYNCQLLKASSKKCIPDPIAIASLSFLTSVIIFSKSRV</sequence>
<gene>
    <name evidence="11 13" type="primary">ART4</name>
</gene>
<dbReference type="Pfam" id="PF01129">
    <property type="entry name" value="ART"/>
    <property type="match status" value="1"/>
</dbReference>